<keyword evidence="3" id="KW-1185">Reference proteome</keyword>
<organism evidence="2 3">
    <name type="scientific">Methylomonas rapida</name>
    <dbReference type="NCBI Taxonomy" id="2963939"/>
    <lineage>
        <taxon>Bacteria</taxon>
        <taxon>Pseudomonadati</taxon>
        <taxon>Pseudomonadota</taxon>
        <taxon>Gammaproteobacteria</taxon>
        <taxon>Methylococcales</taxon>
        <taxon>Methylococcaceae</taxon>
        <taxon>Methylomonas</taxon>
    </lineage>
</organism>
<accession>A0ABY7GM46</accession>
<dbReference type="InterPro" id="IPR013096">
    <property type="entry name" value="Cupin_2"/>
</dbReference>
<dbReference type="Pfam" id="PF07883">
    <property type="entry name" value="Cupin_2"/>
    <property type="match status" value="1"/>
</dbReference>
<dbReference type="Gene3D" id="2.60.120.10">
    <property type="entry name" value="Jelly Rolls"/>
    <property type="match status" value="1"/>
</dbReference>
<feature type="domain" description="Cupin type-2" evidence="1">
    <location>
        <begin position="49"/>
        <end position="105"/>
    </location>
</feature>
<dbReference type="InterPro" id="IPR011051">
    <property type="entry name" value="RmlC_Cupin_sf"/>
</dbReference>
<dbReference type="RefSeq" id="WP_255186483.1">
    <property type="nucleotide sequence ID" value="NZ_CP113517.1"/>
</dbReference>
<dbReference type="CDD" id="cd06981">
    <property type="entry name" value="cupin_reut_a1446"/>
    <property type="match status" value="1"/>
</dbReference>
<name>A0ABY7GM46_9GAMM</name>
<sequence>MNISLASVFADIPQQLPEELCQTLFRNPTVRIERILSLGHQTPAGAWYDQAESEWVILLQGQARISFADAEPVDLKPGDYLLIPAHCKHRVDWTASDQVSIWLAVHALEPDPNVIQRAGD</sequence>
<dbReference type="InterPro" id="IPR014710">
    <property type="entry name" value="RmlC-like_jellyroll"/>
</dbReference>
<reference evidence="2" key="1">
    <citation type="submission" date="2022-11" db="EMBL/GenBank/DDBJ databases">
        <title>Methylomonas rapida sp. nov., Carotenoid-Producing Obligate Methanotrophs with High Growth Characteristics and Biotechnological Potential.</title>
        <authorList>
            <person name="Tikhonova E.N."/>
            <person name="Suleimanov R.Z."/>
            <person name="Miroshnikov K."/>
            <person name="Oshkin I.Y."/>
            <person name="Belova S.E."/>
            <person name="Danilova O.V."/>
            <person name="Ashikhmin A."/>
            <person name="Konopkin A."/>
            <person name="But S.Y."/>
            <person name="Khmelenina V.N."/>
            <person name="Kuznetsov N."/>
            <person name="Pimenov N.V."/>
            <person name="Dedysh S.N."/>
        </authorList>
    </citation>
    <scope>NUCLEOTIDE SEQUENCE</scope>
    <source>
        <strain evidence="2">MP1</strain>
    </source>
</reference>
<dbReference type="SUPFAM" id="SSF51182">
    <property type="entry name" value="RmlC-like cupins"/>
    <property type="match status" value="1"/>
</dbReference>
<evidence type="ECO:0000313" key="3">
    <source>
        <dbReference type="Proteomes" id="UP001162780"/>
    </source>
</evidence>
<dbReference type="EMBL" id="CP113517">
    <property type="protein sequence ID" value="WAR45574.1"/>
    <property type="molecule type" value="Genomic_DNA"/>
</dbReference>
<evidence type="ECO:0000259" key="1">
    <source>
        <dbReference type="Pfam" id="PF07883"/>
    </source>
</evidence>
<evidence type="ECO:0000313" key="2">
    <source>
        <dbReference type="EMBL" id="WAR45574.1"/>
    </source>
</evidence>
<proteinExistence type="predicted"/>
<gene>
    <name evidence="2" type="ORF">NM686_003395</name>
</gene>
<protein>
    <submittedName>
        <fullName evidence="2">Cupin domain-containing protein</fullName>
    </submittedName>
</protein>
<dbReference type="Proteomes" id="UP001162780">
    <property type="component" value="Chromosome"/>
</dbReference>